<dbReference type="RefSeq" id="WP_091511838.1">
    <property type="nucleotide sequence ID" value="NZ_FOLE01000005.1"/>
</dbReference>
<evidence type="ECO:0000256" key="1">
    <source>
        <dbReference type="SAM" id="MobiDB-lite"/>
    </source>
</evidence>
<evidence type="ECO:0000313" key="5">
    <source>
        <dbReference type="Proteomes" id="UP000199514"/>
    </source>
</evidence>
<evidence type="ECO:0000259" key="3">
    <source>
        <dbReference type="Pfam" id="PF18962"/>
    </source>
</evidence>
<dbReference type="Pfam" id="PF13385">
    <property type="entry name" value="Laminin_G_3"/>
    <property type="match status" value="2"/>
</dbReference>
<dbReference type="NCBIfam" id="TIGR04183">
    <property type="entry name" value="Por_Secre_tail"/>
    <property type="match status" value="1"/>
</dbReference>
<proteinExistence type="predicted"/>
<dbReference type="InterPro" id="IPR013320">
    <property type="entry name" value="ConA-like_dom_sf"/>
</dbReference>
<sequence length="1058" mass="110456">MKKKTLSFWLVALAVTSIAYARPLSNSTGSKQNNNASGNGHTKPNASSLNTVAQTAAINIVDIGQPIPMPSNDSLTLYLPFDGNVTDASGNGRNGMTFGDPVYTTNRLGQANKAINFDGGDDYVSVPVAGNYFGTGFTINGWVKLAKRRPYARFMQFGAGSTSETIILALNNGAGTLNTPNGTIVNGTTTTANMASSTVGFALNEWAMLTMQVDGNVDGIGRVYLNGVQVAFDESVTYANVVRNFNLIGKSTYGDSIAKGAFDDIRIYRRVLSISEINALHKEGKVLSAYVQSSLLCGGGSTNIIVKNPQNQVTYQLRNGSTIVASATAAVEDSLVLNTGNVTANTTFTLYAVQGTTTQQLTGSYSVSMAPAAALPTIAVSSSNCAKSTLVASAANAVSYVWYKDGVLQSGNGATFAANYSGSYTVKAVTSAGCTSAVSQAVPVTVEGIVDIGQPIPMPATDSLALYLPFDGDVTDASGNGRNGTAFGNPIYTTNRLGQANKAINFDGGDDYVSLPSANYFGKAFTVNAWVKLSERRNYSRLIDFGVGPSNGIIFALNNGAGTLNTPNGTIVNGNVTTGAMASTATGFALNEWAMLTLQVDNNSNGMGKVYLNGVQVAFDESVTYADIARTSNYIAKSNYSDPLSKGVFDDIRIYRRALNISEINALLKEGKVLSAYAQTTAVCGSGSTNIVVKNPQNQVTYQLRNGSTVVASATASVEDSLILSTGNITATSTFDVYAVKGSCSMKLTGASYTIISASAAAPVISTSSGSICGNSTTLSVSNPVEGVTYLWSNNATGSSITITQSGNYTVRTIVGSCTSAVSQAVSISVNSVPSVNVISSATEVCQGQGIVFSATGGSSYLWKKDGVVQAGSDWAYTAYTSGSYTVQAISAAGCTSAVSQAIAITVKPMPATTVSVNGLVLSVTPTPNAIYQWYLNNNPIIGATQATYTAVANGVYMVRITLNGCAAMSFDKMITTVSIKDVIDSQVKVYPNPSAGRVMVETSELSEVSVIVLDQLGRQIQAHTATDNITEINLTRGLYFVQVRSKEGVSIKKIVIE</sequence>
<feature type="domain" description="Secretion system C-terminal sorting" evidence="3">
    <location>
        <begin position="990"/>
        <end position="1057"/>
    </location>
</feature>
<accession>A0A1I1JB31</accession>
<feature type="region of interest" description="Disordered" evidence="1">
    <location>
        <begin position="24"/>
        <end position="47"/>
    </location>
</feature>
<dbReference type="Gene3D" id="2.60.120.200">
    <property type="match status" value="2"/>
</dbReference>
<keyword evidence="5" id="KW-1185">Reference proteome</keyword>
<dbReference type="SUPFAM" id="SSF49899">
    <property type="entry name" value="Concanavalin A-like lectins/glucanases"/>
    <property type="match status" value="2"/>
</dbReference>
<dbReference type="AlphaFoldDB" id="A0A1I1JB31"/>
<keyword evidence="2" id="KW-0732">Signal</keyword>
<feature type="signal peptide" evidence="2">
    <location>
        <begin position="1"/>
        <end position="21"/>
    </location>
</feature>
<name>A0A1I1JB31_9BACT</name>
<reference evidence="4 5" key="1">
    <citation type="submission" date="2016-10" db="EMBL/GenBank/DDBJ databases">
        <authorList>
            <person name="de Groot N.N."/>
        </authorList>
    </citation>
    <scope>NUCLEOTIDE SEQUENCE [LARGE SCALE GENOMIC DNA]</scope>
    <source>
        <strain evidence="4 5">DSM 6793</strain>
    </source>
</reference>
<evidence type="ECO:0000256" key="2">
    <source>
        <dbReference type="SAM" id="SignalP"/>
    </source>
</evidence>
<dbReference type="GO" id="GO:0005975">
    <property type="term" value="P:carbohydrate metabolic process"/>
    <property type="evidence" value="ECO:0007669"/>
    <property type="project" value="UniProtKB-ARBA"/>
</dbReference>
<dbReference type="Proteomes" id="UP000199514">
    <property type="component" value="Unassembled WGS sequence"/>
</dbReference>
<gene>
    <name evidence="4" type="ORF">SAMN05421780_105178</name>
</gene>
<protein>
    <submittedName>
        <fullName evidence="4">Por secretion system C-terminal sorting domain-containing protein</fullName>
    </submittedName>
</protein>
<organism evidence="4 5">
    <name type="scientific">Flexibacter flexilis DSM 6793</name>
    <dbReference type="NCBI Taxonomy" id="927664"/>
    <lineage>
        <taxon>Bacteria</taxon>
        <taxon>Pseudomonadati</taxon>
        <taxon>Bacteroidota</taxon>
        <taxon>Cytophagia</taxon>
        <taxon>Cytophagales</taxon>
        <taxon>Flexibacteraceae</taxon>
        <taxon>Flexibacter</taxon>
    </lineage>
</organism>
<dbReference type="EMBL" id="FOLE01000005">
    <property type="protein sequence ID" value="SFC42640.1"/>
    <property type="molecule type" value="Genomic_DNA"/>
</dbReference>
<dbReference type="InterPro" id="IPR026444">
    <property type="entry name" value="Secre_tail"/>
</dbReference>
<feature type="chain" id="PRO_5011646693" evidence="2">
    <location>
        <begin position="22"/>
        <end position="1058"/>
    </location>
</feature>
<dbReference type="STRING" id="927664.SAMN05421780_105178"/>
<dbReference type="OrthoDB" id="1488710at2"/>
<evidence type="ECO:0000313" key="4">
    <source>
        <dbReference type="EMBL" id="SFC42640.1"/>
    </source>
</evidence>
<dbReference type="Pfam" id="PF18962">
    <property type="entry name" value="Por_Secre_tail"/>
    <property type="match status" value="1"/>
</dbReference>
<dbReference type="GO" id="GO:0004553">
    <property type="term" value="F:hydrolase activity, hydrolyzing O-glycosyl compounds"/>
    <property type="evidence" value="ECO:0007669"/>
    <property type="project" value="UniProtKB-ARBA"/>
</dbReference>